<evidence type="ECO:0000313" key="2">
    <source>
        <dbReference type="Proteomes" id="UP000219048"/>
    </source>
</evidence>
<name>A0A285MWE7_9FLAO</name>
<dbReference type="SUPFAM" id="SSF82171">
    <property type="entry name" value="DPP6 N-terminal domain-like"/>
    <property type="match status" value="1"/>
</dbReference>
<reference evidence="2" key="1">
    <citation type="submission" date="2017-09" db="EMBL/GenBank/DDBJ databases">
        <authorList>
            <person name="Varghese N."/>
            <person name="Submissions S."/>
        </authorList>
    </citation>
    <scope>NUCLEOTIDE SEQUENCE [LARGE SCALE GENOMIC DNA]</scope>
    <source>
        <strain evidence="2">DSM 25885</strain>
    </source>
</reference>
<dbReference type="Pfam" id="PF07676">
    <property type="entry name" value="PD40"/>
    <property type="match status" value="2"/>
</dbReference>
<accession>A0A285MWE7</accession>
<dbReference type="OrthoDB" id="9809364at2"/>
<evidence type="ECO:0000313" key="1">
    <source>
        <dbReference type="EMBL" id="SNY99801.1"/>
    </source>
</evidence>
<sequence>MINGRIIAFFFFSIWVNAQEEISVSPAMEVLKDFDKIRDFTLSESGDEAYFTIQSQTEEISVIAQSRKGKNGWEAPTLAPFSGTYKDLEPFLAPNGLRLYYVSNRPMNETKMETKDFDIWYVERNDRTSDWSQPINLGAPVNSENNEFYPALAENGNLYFTCDCPTAIGRDDIFFSKFENGKYSEPIPLSSNVNSEGFEYNAYISKDESYLLFGGYNREDGHGSGDIYISYKNSSGEWSKAQPLPLNINSKYMDYCPFVDETNNIIYFTSRRSTNPNVPIESIESLSKFLDIYENGNSRLYKAEINIKMFIE</sequence>
<organism evidence="1 2">
    <name type="scientific">Flagellimonas pacifica</name>
    <dbReference type="NCBI Taxonomy" id="1247520"/>
    <lineage>
        <taxon>Bacteria</taxon>
        <taxon>Pseudomonadati</taxon>
        <taxon>Bacteroidota</taxon>
        <taxon>Flavobacteriia</taxon>
        <taxon>Flavobacteriales</taxon>
        <taxon>Flavobacteriaceae</taxon>
        <taxon>Flagellimonas</taxon>
    </lineage>
</organism>
<dbReference type="Proteomes" id="UP000219048">
    <property type="component" value="Unassembled WGS sequence"/>
</dbReference>
<dbReference type="RefSeq" id="WP_097045270.1">
    <property type="nucleotide sequence ID" value="NZ_OBEH01000002.1"/>
</dbReference>
<dbReference type="EMBL" id="OBEH01000002">
    <property type="protein sequence ID" value="SNY99801.1"/>
    <property type="molecule type" value="Genomic_DNA"/>
</dbReference>
<dbReference type="InterPro" id="IPR011659">
    <property type="entry name" value="WD40"/>
</dbReference>
<keyword evidence="2" id="KW-1185">Reference proteome</keyword>
<protein>
    <submittedName>
        <fullName evidence="1">WD40-like Beta Propeller Repeat</fullName>
    </submittedName>
</protein>
<proteinExistence type="predicted"/>
<dbReference type="AlphaFoldDB" id="A0A285MWE7"/>
<gene>
    <name evidence="1" type="ORF">SAMN06265377_1615</name>
</gene>